<keyword evidence="4 5" id="KW-0472">Membrane</keyword>
<evidence type="ECO:0000256" key="5">
    <source>
        <dbReference type="SAM" id="Phobius"/>
    </source>
</evidence>
<name>A0A1G4GA75_9BACT</name>
<dbReference type="GO" id="GO:0016020">
    <property type="term" value="C:membrane"/>
    <property type="evidence" value="ECO:0007669"/>
    <property type="project" value="UniProtKB-SubCell"/>
</dbReference>
<keyword evidence="3 5" id="KW-1133">Transmembrane helix</keyword>
<dbReference type="GO" id="GO:0009403">
    <property type="term" value="P:toxin biosynthetic process"/>
    <property type="evidence" value="ECO:0007669"/>
    <property type="project" value="InterPro"/>
</dbReference>
<accession>A0A1G4GA75</accession>
<dbReference type="PANTHER" id="PTHR37306:SF1">
    <property type="entry name" value="COLICIN V PRODUCTION PROTEIN"/>
    <property type="match status" value="1"/>
</dbReference>
<evidence type="ECO:0000313" key="7">
    <source>
        <dbReference type="Proteomes" id="UP000178485"/>
    </source>
</evidence>
<comment type="subcellular location">
    <subcellularLocation>
        <location evidence="1">Membrane</location>
        <topology evidence="1">Multi-pass membrane protein</topology>
    </subcellularLocation>
</comment>
<dbReference type="AlphaFoldDB" id="A0A1G4GA75"/>
<organism evidence="6 7">
    <name type="scientific">Petrimonas mucosa</name>
    <dbReference type="NCBI Taxonomy" id="1642646"/>
    <lineage>
        <taxon>Bacteria</taxon>
        <taxon>Pseudomonadati</taxon>
        <taxon>Bacteroidota</taxon>
        <taxon>Bacteroidia</taxon>
        <taxon>Bacteroidales</taxon>
        <taxon>Dysgonomonadaceae</taxon>
        <taxon>Petrimonas</taxon>
    </lineage>
</organism>
<proteinExistence type="predicted"/>
<keyword evidence="2 5" id="KW-0812">Transmembrane</keyword>
<reference evidence="6 7" key="1">
    <citation type="submission" date="2016-08" db="EMBL/GenBank/DDBJ databases">
        <authorList>
            <person name="Seilhamer J.J."/>
        </authorList>
    </citation>
    <scope>NUCLEOTIDE SEQUENCE [LARGE SCALE GENOMIC DNA]</scope>
    <source>
        <strain evidence="6">ING2-E5A</strain>
    </source>
</reference>
<evidence type="ECO:0000256" key="4">
    <source>
        <dbReference type="ARBA" id="ARBA00023136"/>
    </source>
</evidence>
<keyword evidence="7" id="KW-1185">Reference proteome</keyword>
<dbReference type="STRING" id="1642646.ING2E5A_2650"/>
<protein>
    <submittedName>
        <fullName evidence="6">Putative membrane protein</fullName>
    </submittedName>
</protein>
<evidence type="ECO:0000313" key="6">
    <source>
        <dbReference type="EMBL" id="SCM59446.1"/>
    </source>
</evidence>
<evidence type="ECO:0000256" key="3">
    <source>
        <dbReference type="ARBA" id="ARBA00022989"/>
    </source>
</evidence>
<dbReference type="KEGG" id="pmuc:ING2E5A_2650"/>
<dbReference type="Proteomes" id="UP000178485">
    <property type="component" value="Chromosome i"/>
</dbReference>
<sequence>MLNWFDLIVLISLLAAFVDGYRKGLIMMLVGLATVVLAAVFAGRVAVNIKPHLEGVVDLSPQALHVLSYALAFLAIAAVVSLAGMVIQKLFESVNLNFINRLAGSVVSIGTTAVVLSILLNLVLMLDVNERLIKPQIKRESFFYDRIRVVVPAIVPYLDKEIWEEYVPEKYRKQVGEAGNGSDNQQDGQPIDSDFQKRYFATDSI</sequence>
<feature type="transmembrane region" description="Helical" evidence="5">
    <location>
        <begin position="25"/>
        <end position="46"/>
    </location>
</feature>
<evidence type="ECO:0000256" key="1">
    <source>
        <dbReference type="ARBA" id="ARBA00004141"/>
    </source>
</evidence>
<feature type="transmembrane region" description="Helical" evidence="5">
    <location>
        <begin position="107"/>
        <end position="128"/>
    </location>
</feature>
<gene>
    <name evidence="6" type="ORF">ING2E5A_2650</name>
</gene>
<dbReference type="InterPro" id="IPR003825">
    <property type="entry name" value="Colicin-V_CvpA"/>
</dbReference>
<dbReference type="PANTHER" id="PTHR37306">
    <property type="entry name" value="COLICIN V PRODUCTION PROTEIN"/>
    <property type="match status" value="1"/>
</dbReference>
<dbReference type="Pfam" id="PF02674">
    <property type="entry name" value="Colicin_V"/>
    <property type="match status" value="1"/>
</dbReference>
<evidence type="ECO:0000256" key="2">
    <source>
        <dbReference type="ARBA" id="ARBA00022692"/>
    </source>
</evidence>
<dbReference type="EMBL" id="LT608328">
    <property type="protein sequence ID" value="SCM59446.1"/>
    <property type="molecule type" value="Genomic_DNA"/>
</dbReference>
<dbReference type="RefSeq" id="WP_071137735.1">
    <property type="nucleotide sequence ID" value="NZ_DUQN01000116.1"/>
</dbReference>
<feature type="transmembrane region" description="Helical" evidence="5">
    <location>
        <begin position="66"/>
        <end position="87"/>
    </location>
</feature>